<dbReference type="AlphaFoldDB" id="A0AAD8RAC6"/>
<dbReference type="PANTHER" id="PTHR47481">
    <property type="match status" value="1"/>
</dbReference>
<gene>
    <name evidence="1" type="ORF">QYE76_022463</name>
</gene>
<name>A0AAD8RAC6_LOLMU</name>
<accession>A0AAD8RAC6</accession>
<reference evidence="1" key="1">
    <citation type="submission" date="2023-07" db="EMBL/GenBank/DDBJ databases">
        <title>A chromosome-level genome assembly of Lolium multiflorum.</title>
        <authorList>
            <person name="Chen Y."/>
            <person name="Copetti D."/>
            <person name="Kolliker R."/>
            <person name="Studer B."/>
        </authorList>
    </citation>
    <scope>NUCLEOTIDE SEQUENCE</scope>
    <source>
        <strain evidence="1">02402/16</strain>
        <tissue evidence="1">Leaf</tissue>
    </source>
</reference>
<dbReference type="PANTHER" id="PTHR47481:SF41">
    <property type="entry name" value="COPIA-LIKE POLYPROTEIN_RETROTRANSPOSON"/>
    <property type="match status" value="1"/>
</dbReference>
<dbReference type="Proteomes" id="UP001231189">
    <property type="component" value="Unassembled WGS sequence"/>
</dbReference>
<keyword evidence="2" id="KW-1185">Reference proteome</keyword>
<evidence type="ECO:0000313" key="1">
    <source>
        <dbReference type="EMBL" id="KAK1616946.1"/>
    </source>
</evidence>
<organism evidence="1 2">
    <name type="scientific">Lolium multiflorum</name>
    <name type="common">Italian ryegrass</name>
    <name type="synonym">Lolium perenne subsp. multiflorum</name>
    <dbReference type="NCBI Taxonomy" id="4521"/>
    <lineage>
        <taxon>Eukaryota</taxon>
        <taxon>Viridiplantae</taxon>
        <taxon>Streptophyta</taxon>
        <taxon>Embryophyta</taxon>
        <taxon>Tracheophyta</taxon>
        <taxon>Spermatophyta</taxon>
        <taxon>Magnoliopsida</taxon>
        <taxon>Liliopsida</taxon>
        <taxon>Poales</taxon>
        <taxon>Poaceae</taxon>
        <taxon>BOP clade</taxon>
        <taxon>Pooideae</taxon>
        <taxon>Poodae</taxon>
        <taxon>Poeae</taxon>
        <taxon>Poeae Chloroplast Group 2 (Poeae type)</taxon>
        <taxon>Loliodinae</taxon>
        <taxon>Loliinae</taxon>
        <taxon>Lolium</taxon>
    </lineage>
</organism>
<sequence>MSDYFDTSSDSDDGSVENFGISVATQPLPTPQLQALRIRDHVLVTLDYEKDNYGLWSLQFLTALSNHTLDSGDRRDPGRHRPLPMALSRAIFRDNRDTCATFLRDEFHGFNQGDLSVVDYTSKMKHMADTLGDLGSRVKDRELVHNVRVALTNASSTLSLT</sequence>
<protein>
    <submittedName>
        <fullName evidence="1">Uncharacterized protein</fullName>
    </submittedName>
</protein>
<evidence type="ECO:0000313" key="2">
    <source>
        <dbReference type="Proteomes" id="UP001231189"/>
    </source>
</evidence>
<proteinExistence type="predicted"/>
<comment type="caution">
    <text evidence="1">The sequence shown here is derived from an EMBL/GenBank/DDBJ whole genome shotgun (WGS) entry which is preliminary data.</text>
</comment>
<dbReference type="EMBL" id="JAUUTY010000006">
    <property type="protein sequence ID" value="KAK1616946.1"/>
    <property type="molecule type" value="Genomic_DNA"/>
</dbReference>